<dbReference type="PATRIC" id="fig|1379910.4.peg.853"/>
<sequence length="88" mass="9616">MPIENDNITNSDESKRLPDSNPSPYEGQQTEDEEVGKPDMGGSSLQAKEEDYLDTEPEGSKIEGNVAAKEEEDTSKLDGSNANNLRTK</sequence>
<name>A0A0H4VH30_9BACT</name>
<feature type="compositionally biased region" description="Polar residues" evidence="1">
    <location>
        <begin position="1"/>
        <end position="11"/>
    </location>
</feature>
<reference evidence="2 3" key="1">
    <citation type="submission" date="2015-01" db="EMBL/GenBank/DDBJ databases">
        <title>Rufibacter sp./DG31D/ whole genome sequencing.</title>
        <authorList>
            <person name="Kim M.K."/>
            <person name="Srinivasan S."/>
            <person name="Lee J.-J."/>
        </authorList>
    </citation>
    <scope>NUCLEOTIDE SEQUENCE [LARGE SCALE GENOMIC DNA]</scope>
    <source>
        <strain evidence="2 3">DG31D</strain>
    </source>
</reference>
<dbReference type="KEGG" id="ruf:TH63_03930"/>
<gene>
    <name evidence="2" type="ORF">TH63_03930</name>
</gene>
<evidence type="ECO:0000256" key="1">
    <source>
        <dbReference type="SAM" id="MobiDB-lite"/>
    </source>
</evidence>
<keyword evidence="3" id="KW-1185">Reference proteome</keyword>
<evidence type="ECO:0000313" key="3">
    <source>
        <dbReference type="Proteomes" id="UP000036458"/>
    </source>
</evidence>
<dbReference type="Proteomes" id="UP000036458">
    <property type="component" value="Chromosome"/>
</dbReference>
<protein>
    <submittedName>
        <fullName evidence="2">Uncharacterized protein</fullName>
    </submittedName>
</protein>
<dbReference type="EMBL" id="CP010777">
    <property type="protein sequence ID" value="AKQ44970.1"/>
    <property type="molecule type" value="Genomic_DNA"/>
</dbReference>
<accession>A0A0H4VH30</accession>
<dbReference type="STRING" id="1379910.TH63_03930"/>
<organism evidence="2 3">
    <name type="scientific">Rufibacter radiotolerans</name>
    <dbReference type="NCBI Taxonomy" id="1379910"/>
    <lineage>
        <taxon>Bacteria</taxon>
        <taxon>Pseudomonadati</taxon>
        <taxon>Bacteroidota</taxon>
        <taxon>Cytophagia</taxon>
        <taxon>Cytophagales</taxon>
        <taxon>Hymenobacteraceae</taxon>
        <taxon>Rufibacter</taxon>
    </lineage>
</organism>
<dbReference type="AlphaFoldDB" id="A0A0H4VH30"/>
<feature type="compositionally biased region" description="Polar residues" evidence="1">
    <location>
        <begin position="77"/>
        <end position="88"/>
    </location>
</feature>
<feature type="region of interest" description="Disordered" evidence="1">
    <location>
        <begin position="1"/>
        <end position="88"/>
    </location>
</feature>
<proteinExistence type="predicted"/>
<dbReference type="OrthoDB" id="893996at2"/>
<dbReference type="RefSeq" id="WP_048919793.1">
    <property type="nucleotide sequence ID" value="NZ_CP010777.1"/>
</dbReference>
<evidence type="ECO:0000313" key="2">
    <source>
        <dbReference type="EMBL" id="AKQ44970.1"/>
    </source>
</evidence>